<feature type="compositionally biased region" description="Polar residues" evidence="1">
    <location>
        <begin position="715"/>
        <end position="724"/>
    </location>
</feature>
<dbReference type="KEGG" id="pchm:VFPPC_07117"/>
<feature type="compositionally biased region" description="Basic and acidic residues" evidence="1">
    <location>
        <begin position="327"/>
        <end position="339"/>
    </location>
</feature>
<dbReference type="Proteomes" id="UP000078397">
    <property type="component" value="Unassembled WGS sequence"/>
</dbReference>
<feature type="compositionally biased region" description="Polar residues" evidence="1">
    <location>
        <begin position="420"/>
        <end position="432"/>
    </location>
</feature>
<feature type="compositionally biased region" description="Polar residues" evidence="1">
    <location>
        <begin position="118"/>
        <end position="127"/>
    </location>
</feature>
<name>A0A179FAB5_METCM</name>
<evidence type="ECO:0000256" key="1">
    <source>
        <dbReference type="SAM" id="MobiDB-lite"/>
    </source>
</evidence>
<feature type="region of interest" description="Disordered" evidence="1">
    <location>
        <begin position="191"/>
        <end position="273"/>
    </location>
</feature>
<feature type="compositionally biased region" description="Low complexity" evidence="1">
    <location>
        <begin position="840"/>
        <end position="854"/>
    </location>
</feature>
<dbReference type="PANTHER" id="PTHR28161">
    <property type="entry name" value="ATP SYNTHASE SUBUNIT F, MITOCHONDRIAL"/>
    <property type="match status" value="1"/>
</dbReference>
<dbReference type="GO" id="GO:0046933">
    <property type="term" value="F:proton-transporting ATP synthase activity, rotational mechanism"/>
    <property type="evidence" value="ECO:0007669"/>
    <property type="project" value="TreeGrafter"/>
</dbReference>
<feature type="compositionally biased region" description="Polar residues" evidence="1">
    <location>
        <begin position="602"/>
        <end position="622"/>
    </location>
</feature>
<feature type="compositionally biased region" description="Basic and acidic residues" evidence="1">
    <location>
        <begin position="642"/>
        <end position="682"/>
    </location>
</feature>
<gene>
    <name evidence="2" type="ORF">VFPPC_07117</name>
</gene>
<dbReference type="GeneID" id="28850026"/>
<sequence length="1263" mass="136173">MSFVTRRALSTLIPPKVASPKAIGGAPDALRMQRVVSFYEKLPRGAAPEAKAKGLLGRYQAKYFGKKTSVQPVIHALVLLIGIGYAQNYYFHLLPGGPLTIIREQDGQAQDGQHDLTKANSDSTSNGDEIANKRVGIIEEHTNSADVSVSGGSDTEASRQREGDKGHGRSASSAKKPTTFKAVSVNKTFLASKGSPSGITAKPVYKPATSSKTPPPGSSALSSTRPRLIAKTGSGTRDSTPRFSSVVNGSKPASTPDPNAVWNKNRPPEPKKFTDEELKKYGIHMASRLNEDDAQGQNKWADIDDDDEDWAPEAITWGDGTKTTLPHLDEPQPSIDEKISLPNRPHIKPSSPAPTVLSGTPMSRPGGLATGRGLVLKPASQDKPALAAKPPASTTPAKSPWATLPPVDRASPGLVDNASGPPNQTKDSTVPKTSVYLPKEIAADDFNRSSWRDGSNRELYNSQSGRYEPVSERRGSMKSESHPKYPALLQRAHPSDQSMETHGTPHSGRMPQDTTFTRRRGSSSVSTGSGLFPQRQGKATDTNVPPLPPTDAMEPSRASFSTSMESIAPSSEPASSNAAVTKQHTSMQRVTKSSPGMALATPQPSGGFSDSRPNPTQNTSDSILDEVEYQKKLMRERIELARKRRQEEEAREEAAKRERIQKKLDALGPAPEKRSGKKDVPPKIDSVQPTQIQQRERPALNDQESSAGGDLSPVSAISTITSQPDGPVANSKASKSQSTTSSVPAAAGSSRRLSHGHEPRRSEIWGGPGARPDRFPSWGAGAPPPSRNVWGSPDNDRGLGNGTFNPDLGRVTNASAQQGPKGPLPIAPPSSTARATSHGQVQSSQMPSISSQSSRYDTTGSELASKWVASVAENDRKLSSTRLTERVGRERQLMERGLTMEDTQPAIKDTWRPIHVPGDGTRHKIGTVDVQSHQPAPWKASKDSSQKGSGSLEDSVPSVNAGVIGSGAPPQSRPSRFFPAKDARHELPSGRVHSRSPSPTPPPPTMEGHPVYEGDVMRPHVSLPKPQPVVKLPPTLLSAQHLPPRSNNAWPSRSNTKDVQRYQHSHDLLPDSEQDWQARFHKLFHGDKPPLGRDTTVDVSSKGAFDHLGYQTSATVSLPTLSLAQAEFGYHSLISKPMAEECFEEQEMGSLPQIRLPHKTPEAAWQPAMAQAKTLPKRFLVQASIMDPFVIPSSSQMGQSIIHVHFPGMKETRMVNLLIFEVAEEAEEAIVRELLTVGLDTIRLSRGSWLIHTVAIAAIQITA</sequence>
<dbReference type="AlphaFoldDB" id="A0A179FAB5"/>
<reference evidence="2 3" key="1">
    <citation type="journal article" date="2016" name="PLoS Pathog.">
        <title>Biosynthesis of antibiotic leucinostatins in bio-control fungus Purpureocillium lilacinum and their inhibition on phytophthora revealed by genome mining.</title>
        <authorList>
            <person name="Wang G."/>
            <person name="Liu Z."/>
            <person name="Lin R."/>
            <person name="Li E."/>
            <person name="Mao Z."/>
            <person name="Ling J."/>
            <person name="Yang Y."/>
            <person name="Yin W.B."/>
            <person name="Xie B."/>
        </authorList>
    </citation>
    <scope>NUCLEOTIDE SEQUENCE [LARGE SCALE GENOMIC DNA]</scope>
    <source>
        <strain evidence="2">170</strain>
    </source>
</reference>
<feature type="compositionally biased region" description="Low complexity" evidence="1">
    <location>
        <begin position="563"/>
        <end position="579"/>
    </location>
</feature>
<keyword evidence="3" id="KW-1185">Reference proteome</keyword>
<proteinExistence type="predicted"/>
<feature type="region of interest" description="Disordered" evidence="1">
    <location>
        <begin position="642"/>
        <end position="1021"/>
    </location>
</feature>
<dbReference type="EMBL" id="LSBJ02000007">
    <property type="protein sequence ID" value="OAQ62231.1"/>
    <property type="molecule type" value="Genomic_DNA"/>
</dbReference>
<organism evidence="2 3">
    <name type="scientific">Pochonia chlamydosporia 170</name>
    <dbReference type="NCBI Taxonomy" id="1380566"/>
    <lineage>
        <taxon>Eukaryota</taxon>
        <taxon>Fungi</taxon>
        <taxon>Dikarya</taxon>
        <taxon>Ascomycota</taxon>
        <taxon>Pezizomycotina</taxon>
        <taxon>Sordariomycetes</taxon>
        <taxon>Hypocreomycetidae</taxon>
        <taxon>Hypocreales</taxon>
        <taxon>Clavicipitaceae</taxon>
        <taxon>Pochonia</taxon>
    </lineage>
</organism>
<dbReference type="Pfam" id="PF10791">
    <property type="entry name" value="F1F0-ATPsyn_F"/>
    <property type="match status" value="1"/>
</dbReference>
<dbReference type="PANTHER" id="PTHR28161:SF1">
    <property type="entry name" value="ATP SYNTHASE SUBUNIT F, MITOCHONDRIAL"/>
    <property type="match status" value="1"/>
</dbReference>
<dbReference type="OrthoDB" id="5416983at2759"/>
<feature type="compositionally biased region" description="Basic and acidic residues" evidence="1">
    <location>
        <begin position="979"/>
        <end position="988"/>
    </location>
</feature>
<comment type="caution">
    <text evidence="2">The sequence shown here is derived from an EMBL/GenBank/DDBJ whole genome shotgun (WGS) entry which is preliminary data.</text>
</comment>
<feature type="region of interest" description="Disordered" evidence="1">
    <location>
        <begin position="106"/>
        <end position="128"/>
    </location>
</feature>
<feature type="compositionally biased region" description="Basic and acidic residues" evidence="1">
    <location>
        <begin position="873"/>
        <end position="894"/>
    </location>
</feature>
<feature type="compositionally biased region" description="Polar residues" evidence="1">
    <location>
        <begin position="233"/>
        <end position="257"/>
    </location>
</feature>
<feature type="compositionally biased region" description="Polar residues" evidence="1">
    <location>
        <begin position="580"/>
        <end position="594"/>
    </location>
</feature>
<feature type="compositionally biased region" description="Low complexity" evidence="1">
    <location>
        <begin position="731"/>
        <end position="742"/>
    </location>
</feature>
<dbReference type="InterPro" id="IPR019727">
    <property type="entry name" value="ATP_synth_F0_fsu_mt_fun"/>
</dbReference>
<feature type="region of interest" description="Disordered" evidence="1">
    <location>
        <begin position="287"/>
        <end position="628"/>
    </location>
</feature>
<evidence type="ECO:0000313" key="2">
    <source>
        <dbReference type="EMBL" id="OAQ62231.1"/>
    </source>
</evidence>
<feature type="compositionally biased region" description="Polar residues" evidence="1">
    <location>
        <begin position="829"/>
        <end position="839"/>
    </location>
</feature>
<dbReference type="RefSeq" id="XP_018139935.1">
    <property type="nucleotide sequence ID" value="XM_018286032.1"/>
</dbReference>
<evidence type="ECO:0000313" key="3">
    <source>
        <dbReference type="Proteomes" id="UP000078397"/>
    </source>
</evidence>
<feature type="compositionally biased region" description="Basic and acidic residues" evidence="1">
    <location>
        <begin position="441"/>
        <end position="456"/>
    </location>
</feature>
<accession>A0A179FAB5</accession>
<feature type="compositionally biased region" description="Low complexity" evidence="1">
    <location>
        <begin position="383"/>
        <end position="402"/>
    </location>
</feature>
<feature type="compositionally biased region" description="Basic and acidic residues" evidence="1">
    <location>
        <begin position="156"/>
        <end position="167"/>
    </location>
</feature>
<feature type="compositionally biased region" description="Polar residues" evidence="1">
    <location>
        <begin position="144"/>
        <end position="155"/>
    </location>
</feature>
<feature type="compositionally biased region" description="Basic and acidic residues" evidence="1">
    <location>
        <begin position="469"/>
        <end position="483"/>
    </location>
</feature>
<dbReference type="STRING" id="1380566.A0A179FAB5"/>
<protein>
    <submittedName>
        <fullName evidence="2">Mitochondrial F1F0 ATP synthase subunit F Atp17</fullName>
    </submittedName>
</protein>
<feature type="region of interest" description="Disordered" evidence="1">
    <location>
        <begin position="141"/>
        <end position="179"/>
    </location>
</feature>